<gene>
    <name evidence="1" type="ORF">Lery_1967</name>
</gene>
<keyword evidence="2" id="KW-1185">Reference proteome</keyword>
<evidence type="ECO:0000313" key="1">
    <source>
        <dbReference type="EMBL" id="KTC95672.1"/>
    </source>
</evidence>
<organism evidence="1 2">
    <name type="scientific">Legionella erythra</name>
    <dbReference type="NCBI Taxonomy" id="448"/>
    <lineage>
        <taxon>Bacteria</taxon>
        <taxon>Pseudomonadati</taxon>
        <taxon>Pseudomonadota</taxon>
        <taxon>Gammaproteobacteria</taxon>
        <taxon>Legionellales</taxon>
        <taxon>Legionellaceae</taxon>
        <taxon>Legionella</taxon>
    </lineage>
</organism>
<dbReference type="PATRIC" id="fig|448.7.peg.2064"/>
<dbReference type="AlphaFoldDB" id="A0A0W0TJC5"/>
<dbReference type="Proteomes" id="UP000054773">
    <property type="component" value="Unassembled WGS sequence"/>
</dbReference>
<sequence>MQTKSEFPGIADTALYTARLIIHGTQIARHTLFPSQEEAQVTTLMQRAQVQIEKRAVDMANDLASIVLNR</sequence>
<comment type="caution">
    <text evidence="1">The sequence shown here is derived from an EMBL/GenBank/DDBJ whole genome shotgun (WGS) entry which is preliminary data.</text>
</comment>
<evidence type="ECO:0000313" key="2">
    <source>
        <dbReference type="Proteomes" id="UP000054773"/>
    </source>
</evidence>
<dbReference type="EMBL" id="LNYA01000032">
    <property type="protein sequence ID" value="KTC95672.1"/>
    <property type="molecule type" value="Genomic_DNA"/>
</dbReference>
<accession>A0A0W0TJC5</accession>
<dbReference type="RefSeq" id="WP_058527113.1">
    <property type="nucleotide sequence ID" value="NZ_CAAAHY010000014.1"/>
</dbReference>
<dbReference type="OrthoDB" id="5651512at2"/>
<proteinExistence type="predicted"/>
<reference evidence="1 2" key="1">
    <citation type="submission" date="2015-11" db="EMBL/GenBank/DDBJ databases">
        <title>Genomic analysis of 38 Legionella species identifies large and diverse effector repertoires.</title>
        <authorList>
            <person name="Burstein D."/>
            <person name="Amaro F."/>
            <person name="Zusman T."/>
            <person name="Lifshitz Z."/>
            <person name="Cohen O."/>
            <person name="Gilbert J.A."/>
            <person name="Pupko T."/>
            <person name="Shuman H.A."/>
            <person name="Segal G."/>
        </authorList>
    </citation>
    <scope>NUCLEOTIDE SEQUENCE [LARGE SCALE GENOMIC DNA]</scope>
    <source>
        <strain evidence="1 2">SE-32A-C8</strain>
    </source>
</reference>
<protein>
    <submittedName>
        <fullName evidence="1">Uncharacterized protein</fullName>
    </submittedName>
</protein>
<name>A0A0W0TJC5_LEGER</name>